<comment type="pathway">
    <text evidence="2 11">Cofactor biosynthesis; NAD(+) biosynthesis; deamido-NAD(+) from nicotinate D-ribonucleotide: step 1/1.</text>
</comment>
<comment type="similarity">
    <text evidence="3 11">Belongs to the NadD family.</text>
</comment>
<feature type="domain" description="Cytidyltransferase-like" evidence="12">
    <location>
        <begin position="35"/>
        <end position="215"/>
    </location>
</feature>
<evidence type="ECO:0000256" key="2">
    <source>
        <dbReference type="ARBA" id="ARBA00005019"/>
    </source>
</evidence>
<dbReference type="HAMAP" id="MF_00244">
    <property type="entry name" value="NaMN_adenylyltr"/>
    <property type="match status" value="1"/>
</dbReference>
<keyword evidence="14" id="KW-1185">Reference proteome</keyword>
<dbReference type="EMBL" id="FNKY01000001">
    <property type="protein sequence ID" value="SDQ42944.1"/>
    <property type="molecule type" value="Genomic_DNA"/>
</dbReference>
<evidence type="ECO:0000256" key="1">
    <source>
        <dbReference type="ARBA" id="ARBA00002324"/>
    </source>
</evidence>
<dbReference type="PANTHER" id="PTHR39321:SF3">
    <property type="entry name" value="PHOSPHOPANTETHEINE ADENYLYLTRANSFERASE"/>
    <property type="match status" value="1"/>
</dbReference>
<evidence type="ECO:0000313" key="14">
    <source>
        <dbReference type="Proteomes" id="UP000183471"/>
    </source>
</evidence>
<evidence type="ECO:0000256" key="4">
    <source>
        <dbReference type="ARBA" id="ARBA00022642"/>
    </source>
</evidence>
<dbReference type="InterPro" id="IPR014729">
    <property type="entry name" value="Rossmann-like_a/b/a_fold"/>
</dbReference>
<dbReference type="EC" id="2.7.7.18" evidence="11"/>
<sequence length="245" mass="27381">MSDQLPDSGRQETVSALPHLGSFQSMRSEFPLIGIFGGTFDPIHYGHLRVAEEIAETISLRELRFVPAGVPRLRCAPAASLQHRAAIVRIAIRGNSRFVLDEREVRRHGVSYSVESLRELRREMRERAILCFVIGADAFMKLAEWHSWRELFGLCHFIIVARPGYALASNLPQELEEECAQRWVSSADSLKYTSSGLVFIAPTTLLDISATTIRAHIAAGKSVRYLMPDEALDYIAANHLYSGEG</sequence>
<dbReference type="CDD" id="cd02165">
    <property type="entry name" value="NMNAT"/>
    <property type="match status" value="1"/>
</dbReference>
<dbReference type="NCBIfam" id="NF000839">
    <property type="entry name" value="PRK00071.1-1"/>
    <property type="match status" value="1"/>
</dbReference>
<evidence type="ECO:0000256" key="6">
    <source>
        <dbReference type="ARBA" id="ARBA00022695"/>
    </source>
</evidence>
<evidence type="ECO:0000256" key="7">
    <source>
        <dbReference type="ARBA" id="ARBA00022741"/>
    </source>
</evidence>
<dbReference type="SUPFAM" id="SSF52374">
    <property type="entry name" value="Nucleotidylyl transferase"/>
    <property type="match status" value="1"/>
</dbReference>
<dbReference type="NCBIfam" id="TIGR00125">
    <property type="entry name" value="cyt_tran_rel"/>
    <property type="match status" value="1"/>
</dbReference>
<name>A0ABY0T8W8_9PROT</name>
<evidence type="ECO:0000256" key="10">
    <source>
        <dbReference type="ARBA" id="ARBA00048721"/>
    </source>
</evidence>
<dbReference type="NCBIfam" id="NF000840">
    <property type="entry name" value="PRK00071.1-3"/>
    <property type="match status" value="1"/>
</dbReference>
<evidence type="ECO:0000256" key="9">
    <source>
        <dbReference type="ARBA" id="ARBA00023027"/>
    </source>
</evidence>
<keyword evidence="5 11" id="KW-0808">Transferase</keyword>
<dbReference type="NCBIfam" id="TIGR00482">
    <property type="entry name" value="nicotinate (nicotinamide) nucleotide adenylyltransferase"/>
    <property type="match status" value="1"/>
</dbReference>
<evidence type="ECO:0000256" key="3">
    <source>
        <dbReference type="ARBA" id="ARBA00009014"/>
    </source>
</evidence>
<comment type="function">
    <text evidence="1 11">Catalyzes the reversible adenylation of nicotinate mononucleotide (NaMN) to nicotinic acid adenine dinucleotide (NaAD).</text>
</comment>
<evidence type="ECO:0000256" key="8">
    <source>
        <dbReference type="ARBA" id="ARBA00022840"/>
    </source>
</evidence>
<evidence type="ECO:0000259" key="12">
    <source>
        <dbReference type="Pfam" id="PF01467"/>
    </source>
</evidence>
<dbReference type="RefSeq" id="WP_081346635.1">
    <property type="nucleotide sequence ID" value="NZ_FNKY01000001.1"/>
</dbReference>
<evidence type="ECO:0000256" key="5">
    <source>
        <dbReference type="ARBA" id="ARBA00022679"/>
    </source>
</evidence>
<evidence type="ECO:0000256" key="11">
    <source>
        <dbReference type="HAMAP-Rule" id="MF_00244"/>
    </source>
</evidence>
<keyword evidence="6 11" id="KW-0548">Nucleotidyltransferase</keyword>
<protein>
    <recommendedName>
        <fullName evidence="11">Probable nicotinate-nucleotide adenylyltransferase</fullName>
        <ecNumber evidence="11">2.7.7.18</ecNumber>
    </recommendedName>
    <alternativeName>
        <fullName evidence="11">Deamido-NAD(+) diphosphorylase</fullName>
    </alternativeName>
    <alternativeName>
        <fullName evidence="11">Deamido-NAD(+) pyrophosphorylase</fullName>
    </alternativeName>
    <alternativeName>
        <fullName evidence="11">Nicotinate mononucleotide adenylyltransferase</fullName>
        <shortName evidence="11">NaMN adenylyltransferase</shortName>
    </alternativeName>
</protein>
<dbReference type="InterPro" id="IPR005248">
    <property type="entry name" value="NadD/NMNAT"/>
</dbReference>
<reference evidence="13 14" key="1">
    <citation type="submission" date="2016-10" db="EMBL/GenBank/DDBJ databases">
        <authorList>
            <person name="Varghese N."/>
            <person name="Submissions S."/>
        </authorList>
    </citation>
    <scope>NUCLEOTIDE SEQUENCE [LARGE SCALE GENOMIC DNA]</scope>
    <source>
        <strain evidence="13 14">Nl1</strain>
    </source>
</reference>
<dbReference type="GO" id="GO:0016779">
    <property type="term" value="F:nucleotidyltransferase activity"/>
    <property type="evidence" value="ECO:0007669"/>
    <property type="project" value="UniProtKB-KW"/>
</dbReference>
<dbReference type="InterPro" id="IPR004821">
    <property type="entry name" value="Cyt_trans-like"/>
</dbReference>
<gene>
    <name evidence="11" type="primary">nadD</name>
    <name evidence="13" type="ORF">SAMN05216402_0818</name>
</gene>
<accession>A0ABY0T8W8</accession>
<comment type="catalytic activity">
    <reaction evidence="10 11">
        <text>nicotinate beta-D-ribonucleotide + ATP + H(+) = deamido-NAD(+) + diphosphate</text>
        <dbReference type="Rhea" id="RHEA:22860"/>
        <dbReference type="ChEBI" id="CHEBI:15378"/>
        <dbReference type="ChEBI" id="CHEBI:30616"/>
        <dbReference type="ChEBI" id="CHEBI:33019"/>
        <dbReference type="ChEBI" id="CHEBI:57502"/>
        <dbReference type="ChEBI" id="CHEBI:58437"/>
        <dbReference type="EC" id="2.7.7.18"/>
    </reaction>
</comment>
<keyword evidence="8 11" id="KW-0067">ATP-binding</keyword>
<keyword evidence="7 11" id="KW-0547">Nucleotide-binding</keyword>
<dbReference type="Pfam" id="PF01467">
    <property type="entry name" value="CTP_transf_like"/>
    <property type="match status" value="1"/>
</dbReference>
<keyword evidence="9 11" id="KW-0520">NAD</keyword>
<proteinExistence type="inferred from homology"/>
<dbReference type="PANTHER" id="PTHR39321">
    <property type="entry name" value="NICOTINATE-NUCLEOTIDE ADENYLYLTRANSFERASE-RELATED"/>
    <property type="match status" value="1"/>
</dbReference>
<keyword evidence="4 11" id="KW-0662">Pyridine nucleotide biosynthesis</keyword>
<dbReference type="Gene3D" id="3.40.50.620">
    <property type="entry name" value="HUPs"/>
    <property type="match status" value="1"/>
</dbReference>
<evidence type="ECO:0000313" key="13">
    <source>
        <dbReference type="EMBL" id="SDQ42944.1"/>
    </source>
</evidence>
<organism evidence="13 14">
    <name type="scientific">Nitrosospira multiformis</name>
    <dbReference type="NCBI Taxonomy" id="1231"/>
    <lineage>
        <taxon>Bacteria</taxon>
        <taxon>Pseudomonadati</taxon>
        <taxon>Pseudomonadota</taxon>
        <taxon>Betaproteobacteria</taxon>
        <taxon>Nitrosomonadales</taxon>
        <taxon>Nitrosomonadaceae</taxon>
        <taxon>Nitrosospira</taxon>
    </lineage>
</organism>
<comment type="caution">
    <text evidence="13">The sequence shown here is derived from an EMBL/GenBank/DDBJ whole genome shotgun (WGS) entry which is preliminary data.</text>
</comment>
<dbReference type="Proteomes" id="UP000183471">
    <property type="component" value="Unassembled WGS sequence"/>
</dbReference>